<dbReference type="InterPro" id="IPR016161">
    <property type="entry name" value="Ald_DH/histidinol_DH"/>
</dbReference>
<evidence type="ECO:0000313" key="4">
    <source>
        <dbReference type="EMBL" id="SDK62442.1"/>
    </source>
</evidence>
<dbReference type="EMBL" id="FNFI01000012">
    <property type="protein sequence ID" value="SDK62442.1"/>
    <property type="molecule type" value="Genomic_DNA"/>
</dbReference>
<dbReference type="STRING" id="586411.SAMN05216187_11213"/>
<evidence type="ECO:0000256" key="1">
    <source>
        <dbReference type="ARBA" id="ARBA00009986"/>
    </source>
</evidence>
<dbReference type="InterPro" id="IPR015590">
    <property type="entry name" value="Aldehyde_DH_dom"/>
</dbReference>
<evidence type="ECO:0000259" key="3">
    <source>
        <dbReference type="Pfam" id="PF00171"/>
    </source>
</evidence>
<protein>
    <submittedName>
        <fullName evidence="4">Succinate-semialdehyde dehydrogenase / glutarate-semialdehyde dehydrogenase</fullName>
    </submittedName>
</protein>
<dbReference type="Gene3D" id="3.40.309.10">
    <property type="entry name" value="Aldehyde Dehydrogenase, Chain A, domain 2"/>
    <property type="match status" value="1"/>
</dbReference>
<dbReference type="CDD" id="cd07103">
    <property type="entry name" value="ALDH_F5_SSADH_GabD"/>
    <property type="match status" value="1"/>
</dbReference>
<feature type="domain" description="Aldehyde dehydrogenase" evidence="3">
    <location>
        <begin position="3"/>
        <end position="455"/>
    </location>
</feature>
<name>A0A1G9DF16_9STAP</name>
<dbReference type="Gene3D" id="3.40.605.10">
    <property type="entry name" value="Aldehyde Dehydrogenase, Chain A, domain 1"/>
    <property type="match status" value="1"/>
</dbReference>
<comment type="similarity">
    <text evidence="1">Belongs to the aldehyde dehydrogenase family.</text>
</comment>
<reference evidence="5" key="1">
    <citation type="submission" date="2016-10" db="EMBL/GenBank/DDBJ databases">
        <authorList>
            <person name="Varghese N."/>
            <person name="Submissions S."/>
        </authorList>
    </citation>
    <scope>NUCLEOTIDE SEQUENCE [LARGE SCALE GENOMIC DNA]</scope>
    <source>
        <strain evidence="5">CGMCC 1.8911</strain>
    </source>
</reference>
<dbReference type="PANTHER" id="PTHR43353:SF5">
    <property type="entry name" value="SUCCINATE-SEMIALDEHYDE DEHYDROGENASE, MITOCHONDRIAL"/>
    <property type="match status" value="1"/>
</dbReference>
<dbReference type="OrthoDB" id="9762913at2"/>
<evidence type="ECO:0000313" key="5">
    <source>
        <dbReference type="Proteomes" id="UP000242700"/>
    </source>
</evidence>
<dbReference type="FunFam" id="3.40.309.10:FF:000004">
    <property type="entry name" value="Succinate-semialdehyde dehydrogenase I"/>
    <property type="match status" value="1"/>
</dbReference>
<dbReference type="PANTHER" id="PTHR43353">
    <property type="entry name" value="SUCCINATE-SEMIALDEHYDE DEHYDROGENASE, MITOCHONDRIAL"/>
    <property type="match status" value="1"/>
</dbReference>
<organism evidence="4 5">
    <name type="scientific">Jeotgalicoccus aerolatus</name>
    <dbReference type="NCBI Taxonomy" id="709510"/>
    <lineage>
        <taxon>Bacteria</taxon>
        <taxon>Bacillati</taxon>
        <taxon>Bacillota</taxon>
        <taxon>Bacilli</taxon>
        <taxon>Bacillales</taxon>
        <taxon>Staphylococcaceae</taxon>
        <taxon>Jeotgalicoccus</taxon>
    </lineage>
</organism>
<dbReference type="Pfam" id="PF00171">
    <property type="entry name" value="Aldedh"/>
    <property type="match status" value="1"/>
</dbReference>
<dbReference type="FunFam" id="3.40.605.10:FF:000005">
    <property type="entry name" value="Succinate-semialdehyde dehydrogenase I"/>
    <property type="match status" value="1"/>
</dbReference>
<gene>
    <name evidence="4" type="ORF">SAMN05216187_11213</name>
</gene>
<dbReference type="InterPro" id="IPR050740">
    <property type="entry name" value="Aldehyde_DH_Superfamily"/>
</dbReference>
<sequence>MSTFKVKNPATGEWIADLPKDTEESIQIKIIDGSRSFENWKKTDAYYRSHKLKQWASVIRESATEVASIITKESGKPIKESKGEVEYACSYIDWFAEEAKRIYGRTVPSNSKDKKIIISKEPVGLVVGITPWNFPAAMLTRKVAPALASGCTFIAKPPEETPLTTIKLVELAHKVGIPSDVLQYVLGEGSFTGEIFTKSKLVRKITFTGSTEVGKILVANSAETMKRVSMELGGHAPLIIHKDSDLEIAVTQTIASKFRNAGQTCISANRVIVHEDVVEEYSKMLSAEVGSLKVGYGEEDIDIGPVINKSSYEKILDQIEDSIDKGATILHGNKYETNHEKETYFVHPTVLTGISSNMKIMQEETFGPVIPIVTYSKLSEAIEIANNTPYGLAAYFFTNDYRVGTYLHDNLNFGVIGWNDGAPSAAHAPFGGMKDSGVGREGGAEGIEDYLETKYMSVGNLSPDII</sequence>
<accession>A0A1G9DF16</accession>
<dbReference type="Proteomes" id="UP000242700">
    <property type="component" value="Unassembled WGS sequence"/>
</dbReference>
<dbReference type="SUPFAM" id="SSF53720">
    <property type="entry name" value="ALDH-like"/>
    <property type="match status" value="1"/>
</dbReference>
<keyword evidence="2" id="KW-0560">Oxidoreductase</keyword>
<dbReference type="GO" id="GO:0004777">
    <property type="term" value="F:succinate-semialdehyde dehydrogenase (NAD+) activity"/>
    <property type="evidence" value="ECO:0007669"/>
    <property type="project" value="TreeGrafter"/>
</dbReference>
<dbReference type="GO" id="GO:0009450">
    <property type="term" value="P:gamma-aminobutyric acid catabolic process"/>
    <property type="evidence" value="ECO:0007669"/>
    <property type="project" value="TreeGrafter"/>
</dbReference>
<dbReference type="InterPro" id="IPR016162">
    <property type="entry name" value="Ald_DH_N"/>
</dbReference>
<dbReference type="InterPro" id="IPR016163">
    <property type="entry name" value="Ald_DH_C"/>
</dbReference>
<evidence type="ECO:0000256" key="2">
    <source>
        <dbReference type="ARBA" id="ARBA00023002"/>
    </source>
</evidence>
<proteinExistence type="inferred from homology"/>
<dbReference type="AlphaFoldDB" id="A0A1G9DF16"/>